<dbReference type="Proteomes" id="UP001164250">
    <property type="component" value="Chromosome 11"/>
</dbReference>
<sequence length="280" mass="31855">MTLAHPEACCIARFSDIFSHLADVQYVNKREFIQFLKEEMKNFTLQDDQLNSKDDTEVIRGSIIFFSKSFLRVTANRFREDDRKSNLEKAVNGGTINMFVKESSVDSKKFSNILEDDSAHERKQPRHQPGSRNGSVLTMNSRALMVITATIIAAESEKLQVEDLIYGRLPSYFYLMVFNTAAFINTMFMIALLVRQLHLGMVLVFLVKCMCIVYVVLLNTVIPSFSVGVGTCSISSIVLVWLLVIALTFSGIAIPKYCLLRVLRLFNRLWSGEPRMDKLI</sequence>
<gene>
    <name evidence="1" type="ORF">Patl1_30033</name>
</gene>
<name>A0ACC1ACA0_9ROSI</name>
<accession>A0ACC1ACA0</accession>
<evidence type="ECO:0000313" key="2">
    <source>
        <dbReference type="Proteomes" id="UP001164250"/>
    </source>
</evidence>
<dbReference type="EMBL" id="CM047907">
    <property type="protein sequence ID" value="KAJ0083993.1"/>
    <property type="molecule type" value="Genomic_DNA"/>
</dbReference>
<keyword evidence="2" id="KW-1185">Reference proteome</keyword>
<protein>
    <submittedName>
        <fullName evidence="1">Uncharacterized protein</fullName>
    </submittedName>
</protein>
<organism evidence="1 2">
    <name type="scientific">Pistacia atlantica</name>
    <dbReference type="NCBI Taxonomy" id="434234"/>
    <lineage>
        <taxon>Eukaryota</taxon>
        <taxon>Viridiplantae</taxon>
        <taxon>Streptophyta</taxon>
        <taxon>Embryophyta</taxon>
        <taxon>Tracheophyta</taxon>
        <taxon>Spermatophyta</taxon>
        <taxon>Magnoliopsida</taxon>
        <taxon>eudicotyledons</taxon>
        <taxon>Gunneridae</taxon>
        <taxon>Pentapetalae</taxon>
        <taxon>rosids</taxon>
        <taxon>malvids</taxon>
        <taxon>Sapindales</taxon>
        <taxon>Anacardiaceae</taxon>
        <taxon>Pistacia</taxon>
    </lineage>
</organism>
<proteinExistence type="predicted"/>
<evidence type="ECO:0000313" key="1">
    <source>
        <dbReference type="EMBL" id="KAJ0083993.1"/>
    </source>
</evidence>
<reference evidence="2" key="1">
    <citation type="journal article" date="2023" name="G3 (Bethesda)">
        <title>Genome assembly and association tests identify interacting loci associated with vigor, precocity, and sex in interspecific pistachio rootstocks.</title>
        <authorList>
            <person name="Palmer W."/>
            <person name="Jacygrad E."/>
            <person name="Sagayaradj S."/>
            <person name="Cavanaugh K."/>
            <person name="Han R."/>
            <person name="Bertier L."/>
            <person name="Beede B."/>
            <person name="Kafkas S."/>
            <person name="Golino D."/>
            <person name="Preece J."/>
            <person name="Michelmore R."/>
        </authorList>
    </citation>
    <scope>NUCLEOTIDE SEQUENCE [LARGE SCALE GENOMIC DNA]</scope>
</reference>
<comment type="caution">
    <text evidence="1">The sequence shown here is derived from an EMBL/GenBank/DDBJ whole genome shotgun (WGS) entry which is preliminary data.</text>
</comment>